<feature type="region of interest" description="N-acetyltransferase" evidence="18">
    <location>
        <begin position="251"/>
        <end position="456"/>
    </location>
</feature>
<gene>
    <name evidence="18 20" type="primary">glmU</name>
    <name evidence="20" type="ORF">CUN49_02115</name>
</gene>
<dbReference type="GO" id="GO:0016020">
    <property type="term" value="C:membrane"/>
    <property type="evidence" value="ECO:0007669"/>
    <property type="project" value="GOC"/>
</dbReference>
<comment type="catalytic activity">
    <reaction evidence="15 18">
        <text>alpha-D-glucosamine 1-phosphate + acetyl-CoA = N-acetyl-alpha-D-glucosamine 1-phosphate + CoA + H(+)</text>
        <dbReference type="Rhea" id="RHEA:13725"/>
        <dbReference type="ChEBI" id="CHEBI:15378"/>
        <dbReference type="ChEBI" id="CHEBI:57287"/>
        <dbReference type="ChEBI" id="CHEBI:57288"/>
        <dbReference type="ChEBI" id="CHEBI:57776"/>
        <dbReference type="ChEBI" id="CHEBI:58516"/>
        <dbReference type="EC" id="2.3.1.157"/>
    </reaction>
</comment>
<feature type="binding site" evidence="18">
    <location>
        <position position="332"/>
    </location>
    <ligand>
        <name>UDP-N-acetyl-alpha-D-glucosamine</name>
        <dbReference type="ChEBI" id="CHEBI:57705"/>
    </ligand>
</feature>
<dbReference type="EC" id="2.3.1.157" evidence="18"/>
<comment type="pathway">
    <text evidence="18">Bacterial outer membrane biogenesis; LPS lipid A biosynthesis.</text>
</comment>
<keyword evidence="11 18" id="KW-0573">Peptidoglycan synthesis</keyword>
<feature type="binding site" evidence="18">
    <location>
        <position position="376"/>
    </location>
    <ligand>
        <name>UDP-N-acetyl-alpha-D-glucosamine</name>
        <dbReference type="ChEBI" id="CHEBI:57705"/>
    </ligand>
</feature>
<dbReference type="GO" id="GO:0071555">
    <property type="term" value="P:cell wall organization"/>
    <property type="evidence" value="ECO:0007669"/>
    <property type="project" value="UniProtKB-KW"/>
</dbReference>
<dbReference type="GO" id="GO:0009245">
    <property type="term" value="P:lipid A biosynthetic process"/>
    <property type="evidence" value="ECO:0007669"/>
    <property type="project" value="UniProtKB-UniRule"/>
</dbReference>
<dbReference type="NCBIfam" id="TIGR01173">
    <property type="entry name" value="glmU"/>
    <property type="match status" value="1"/>
</dbReference>
<organism evidence="20 21">
    <name type="scientific">Candidatus Thermofonsia Clade 1 bacterium</name>
    <dbReference type="NCBI Taxonomy" id="2364210"/>
    <lineage>
        <taxon>Bacteria</taxon>
        <taxon>Bacillati</taxon>
        <taxon>Chloroflexota</taxon>
        <taxon>Candidatus Thermofontia</taxon>
        <taxon>Candidatus Thermofonsia Clade 1</taxon>
    </lineage>
</organism>
<evidence type="ECO:0000256" key="9">
    <source>
        <dbReference type="ARBA" id="ARBA00022842"/>
    </source>
</evidence>
<feature type="binding site" evidence="18">
    <location>
        <begin position="385"/>
        <end position="386"/>
    </location>
    <ligand>
        <name>acetyl-CoA</name>
        <dbReference type="ChEBI" id="CHEBI:57288"/>
    </ligand>
</feature>
<dbReference type="Gene3D" id="3.90.550.10">
    <property type="entry name" value="Spore Coat Polysaccharide Biosynthesis Protein SpsA, Chain A"/>
    <property type="match status" value="1"/>
</dbReference>
<evidence type="ECO:0000259" key="19">
    <source>
        <dbReference type="Pfam" id="PF12804"/>
    </source>
</evidence>
<sequence length="456" mass="49012">MSIATVILAAGQGTRMKSARAKVLHTVGGQPMILRAVQTAECIGADCLVVVVGHQAEAVAQAVSSRAQIVLQKDQLGTGHAVLQAADLLRDKSDLVVVMYADMPLLRPKTLQQLVEAQRANAEGCLTMLTVTLPNPHGFGRVVRAPDGSVAAIVEEAECTPEQSAIRELNAGVYVFKAAWLWQALRRIQPKSKGEYYLTDLIEIAVAEGQRVIGIEASDPDEVIGVNTRVHLAEAEAILRRRINEQHMLNGVTLLDPATTYIEESVRIGADTIIYPNVHLRGKTIIGEGCVIESNSVIVDSHIGKACRIVASVIEGATLEDHVEIGPFGHLRQGAYLCEGVHLGNFGEVKNARLGRRTRMGHFSYIGDAEIGEDVNIGAGTITVNYDGVRKHKTIIGDRAFIGSDSMLIAPITIAEGARTAAGAVVTRDVPADHIAVGVPARMRRWQKPELEAPET</sequence>
<dbReference type="InterPro" id="IPR038009">
    <property type="entry name" value="GlmU_C_LbH"/>
</dbReference>
<dbReference type="EMBL" id="PGTM01000015">
    <property type="protein sequence ID" value="PJF37102.1"/>
    <property type="molecule type" value="Genomic_DNA"/>
</dbReference>
<keyword evidence="9 18" id="KW-0460">Magnesium</keyword>
<reference evidence="20 21" key="1">
    <citation type="submission" date="2017-11" db="EMBL/GenBank/DDBJ databases">
        <title>Evolution of Phototrophy in the Chloroflexi Phylum Driven by Horizontal Gene Transfer.</title>
        <authorList>
            <person name="Ward L.M."/>
            <person name="Hemp J."/>
            <person name="Shih P.M."/>
            <person name="Mcglynn S.E."/>
            <person name="Fischer W."/>
        </authorList>
    </citation>
    <scope>NUCLEOTIDE SEQUENCE [LARGE SCALE GENOMIC DNA]</scope>
    <source>
        <strain evidence="20">JP3_13</strain>
    </source>
</reference>
<feature type="binding site" evidence="18">
    <location>
        <begin position="8"/>
        <end position="11"/>
    </location>
    <ligand>
        <name>UDP-N-acetyl-alpha-D-glucosamine</name>
        <dbReference type="ChEBI" id="CHEBI:57705"/>
    </ligand>
</feature>
<dbReference type="GO" id="GO:0000902">
    <property type="term" value="P:cell morphogenesis"/>
    <property type="evidence" value="ECO:0007669"/>
    <property type="project" value="UniProtKB-UniRule"/>
</dbReference>
<comment type="pathway">
    <text evidence="18">Nucleotide-sugar biosynthesis; UDP-N-acetyl-alpha-D-glucosamine biosynthesis; UDP-N-acetyl-alpha-D-glucosamine from N-acetyl-alpha-D-glucosamine 1-phosphate: step 1/1.</text>
</comment>
<feature type="binding site" evidence="18">
    <location>
        <position position="379"/>
    </location>
    <ligand>
        <name>acetyl-CoA</name>
        <dbReference type="ChEBI" id="CHEBI:57288"/>
    </ligand>
</feature>
<dbReference type="Pfam" id="PF14602">
    <property type="entry name" value="Hexapep_2"/>
    <property type="match status" value="1"/>
</dbReference>
<feature type="domain" description="MobA-like NTP transferase" evidence="19">
    <location>
        <begin position="6"/>
        <end position="124"/>
    </location>
</feature>
<evidence type="ECO:0000256" key="1">
    <source>
        <dbReference type="ARBA" id="ARBA00004496"/>
    </source>
</evidence>
<feature type="binding site" evidence="18">
    <location>
        <position position="227"/>
    </location>
    <ligand>
        <name>Mg(2+)</name>
        <dbReference type="ChEBI" id="CHEBI:18420"/>
    </ligand>
</feature>
<protein>
    <recommendedName>
        <fullName evidence="18">Bifunctional protein GlmU</fullName>
    </recommendedName>
    <domain>
        <recommendedName>
            <fullName evidence="18">UDP-N-acetylglucosamine pyrophosphorylase</fullName>
            <ecNumber evidence="18">2.7.7.23</ecNumber>
        </recommendedName>
        <alternativeName>
            <fullName evidence="18">N-acetylglucosamine-1-phosphate uridyltransferase</fullName>
        </alternativeName>
    </domain>
    <domain>
        <recommendedName>
            <fullName evidence="18">Glucosamine-1-phosphate N-acetyltransferase</fullName>
            <ecNumber evidence="18">2.3.1.157</ecNumber>
        </recommendedName>
    </domain>
</protein>
<dbReference type="GO" id="GO:0006048">
    <property type="term" value="P:UDP-N-acetylglucosamine biosynthetic process"/>
    <property type="evidence" value="ECO:0007669"/>
    <property type="project" value="UniProtKB-UniPathway"/>
</dbReference>
<dbReference type="UniPathway" id="UPA00973"/>
<evidence type="ECO:0000256" key="10">
    <source>
        <dbReference type="ARBA" id="ARBA00022960"/>
    </source>
</evidence>
<evidence type="ECO:0000256" key="5">
    <source>
        <dbReference type="ARBA" id="ARBA00022679"/>
    </source>
</evidence>
<dbReference type="AlphaFoldDB" id="A0A2M8PHT9"/>
<evidence type="ECO:0000256" key="3">
    <source>
        <dbReference type="ARBA" id="ARBA00007947"/>
    </source>
</evidence>
<evidence type="ECO:0000256" key="16">
    <source>
        <dbReference type="ARBA" id="ARBA00048493"/>
    </source>
</evidence>
<evidence type="ECO:0000313" key="20">
    <source>
        <dbReference type="EMBL" id="PJF37102.1"/>
    </source>
</evidence>
<dbReference type="PANTHER" id="PTHR43584">
    <property type="entry name" value="NUCLEOTIDYL TRANSFERASE"/>
    <property type="match status" value="1"/>
</dbReference>
<dbReference type="GO" id="GO:0000287">
    <property type="term" value="F:magnesium ion binding"/>
    <property type="evidence" value="ECO:0007669"/>
    <property type="project" value="UniProtKB-UniRule"/>
</dbReference>
<evidence type="ECO:0000256" key="12">
    <source>
        <dbReference type="ARBA" id="ARBA00023268"/>
    </source>
</evidence>
<evidence type="ECO:0000256" key="2">
    <source>
        <dbReference type="ARBA" id="ARBA00007707"/>
    </source>
</evidence>
<dbReference type="HAMAP" id="MF_01631">
    <property type="entry name" value="GlmU"/>
    <property type="match status" value="1"/>
</dbReference>
<keyword evidence="6 18" id="KW-0548">Nucleotidyltransferase</keyword>
<comment type="subunit">
    <text evidence="18">Homotrimer.</text>
</comment>
<dbReference type="SUPFAM" id="SSF53448">
    <property type="entry name" value="Nucleotide-diphospho-sugar transferases"/>
    <property type="match status" value="1"/>
</dbReference>
<dbReference type="CDD" id="cd02540">
    <property type="entry name" value="GT2_GlmU_N_bac"/>
    <property type="match status" value="1"/>
</dbReference>
<evidence type="ECO:0000256" key="6">
    <source>
        <dbReference type="ARBA" id="ARBA00022695"/>
    </source>
</evidence>
<dbReference type="EC" id="2.7.7.23" evidence="18"/>
<feature type="binding site" evidence="18">
    <location>
        <position position="170"/>
    </location>
    <ligand>
        <name>UDP-N-acetyl-alpha-D-glucosamine</name>
        <dbReference type="ChEBI" id="CHEBI:57705"/>
    </ligand>
</feature>
<feature type="binding site" evidence="18">
    <location>
        <position position="227"/>
    </location>
    <ligand>
        <name>UDP-N-acetyl-alpha-D-glucosamine</name>
        <dbReference type="ChEBI" id="CHEBI:57705"/>
    </ligand>
</feature>
<dbReference type="Pfam" id="PF00132">
    <property type="entry name" value="Hexapep"/>
    <property type="match status" value="1"/>
</dbReference>
<feature type="binding site" evidence="18">
    <location>
        <begin position="77"/>
        <end position="78"/>
    </location>
    <ligand>
        <name>UDP-N-acetyl-alpha-D-glucosamine</name>
        <dbReference type="ChEBI" id="CHEBI:57705"/>
    </ligand>
</feature>
<dbReference type="Gene3D" id="2.160.10.10">
    <property type="entry name" value="Hexapeptide repeat proteins"/>
    <property type="match status" value="1"/>
</dbReference>
<feature type="binding site" evidence="18">
    <location>
        <position position="72"/>
    </location>
    <ligand>
        <name>UDP-N-acetyl-alpha-D-glucosamine</name>
        <dbReference type="ChEBI" id="CHEBI:57705"/>
    </ligand>
</feature>
<dbReference type="InterPro" id="IPR050065">
    <property type="entry name" value="GlmU-like"/>
</dbReference>
<evidence type="ECO:0000256" key="14">
    <source>
        <dbReference type="ARBA" id="ARBA00023316"/>
    </source>
</evidence>
<dbReference type="GO" id="GO:0008360">
    <property type="term" value="P:regulation of cell shape"/>
    <property type="evidence" value="ECO:0007669"/>
    <property type="project" value="UniProtKB-KW"/>
</dbReference>
<dbReference type="InterPro" id="IPR011004">
    <property type="entry name" value="Trimer_LpxA-like_sf"/>
</dbReference>
<evidence type="ECO:0000256" key="17">
    <source>
        <dbReference type="ARBA" id="ARBA00049628"/>
    </source>
</evidence>
<feature type="binding site" evidence="18">
    <location>
        <position position="155"/>
    </location>
    <ligand>
        <name>UDP-N-acetyl-alpha-D-glucosamine</name>
        <dbReference type="ChEBI" id="CHEBI:57705"/>
    </ligand>
</feature>
<feature type="binding site" evidence="18">
    <location>
        <position position="404"/>
    </location>
    <ligand>
        <name>acetyl-CoA</name>
        <dbReference type="ChEBI" id="CHEBI:57288"/>
    </ligand>
</feature>
<dbReference type="UniPathway" id="UPA00113">
    <property type="reaction ID" value="UER00532"/>
</dbReference>
<evidence type="ECO:0000256" key="7">
    <source>
        <dbReference type="ARBA" id="ARBA00022723"/>
    </source>
</evidence>
<comment type="similarity">
    <text evidence="2 18">In the C-terminal section; belongs to the transferase hexapeptide repeat family.</text>
</comment>
<evidence type="ECO:0000256" key="13">
    <source>
        <dbReference type="ARBA" id="ARBA00023315"/>
    </source>
</evidence>
<proteinExistence type="inferred from homology"/>
<evidence type="ECO:0000313" key="21">
    <source>
        <dbReference type="Proteomes" id="UP000229681"/>
    </source>
</evidence>
<feature type="binding site" evidence="18">
    <location>
        <position position="102"/>
    </location>
    <ligand>
        <name>Mg(2+)</name>
        <dbReference type="ChEBI" id="CHEBI:18420"/>
    </ligand>
</feature>
<dbReference type="GO" id="GO:0009252">
    <property type="term" value="P:peptidoglycan biosynthetic process"/>
    <property type="evidence" value="ECO:0007669"/>
    <property type="project" value="UniProtKB-UniRule"/>
</dbReference>
<keyword evidence="13 18" id="KW-0012">Acyltransferase</keyword>
<comment type="pathway">
    <text evidence="18">Nucleotide-sugar biosynthesis; UDP-N-acetyl-alpha-D-glucosamine biosynthesis; N-acetyl-alpha-D-glucosamine 1-phosphate from alpha-D-glucosamine 6-phosphate (route II): step 2/2.</text>
</comment>
<comment type="function">
    <text evidence="17 18">Catalyzes the last two sequential reactions in the de novo biosynthetic pathway for UDP-N-acetylglucosamine (UDP-GlcNAc). The C-terminal domain catalyzes the transfer of acetyl group from acetyl coenzyme A to glucosamine-1-phosphate (GlcN-1-P) to produce N-acetylglucosamine-1-phosphate (GlcNAc-1-P), which is converted into UDP-GlcNAc by the transfer of uridine 5-monophosphate (from uridine 5-triphosphate), a reaction catalyzed by the N-terminal domain.</text>
</comment>
<evidence type="ECO:0000256" key="11">
    <source>
        <dbReference type="ARBA" id="ARBA00022984"/>
    </source>
</evidence>
<evidence type="ECO:0000256" key="8">
    <source>
        <dbReference type="ARBA" id="ARBA00022737"/>
    </source>
</evidence>
<dbReference type="InterPro" id="IPR029044">
    <property type="entry name" value="Nucleotide-diphossugar_trans"/>
</dbReference>
<keyword evidence="4 18" id="KW-0963">Cytoplasm</keyword>
<comment type="similarity">
    <text evidence="3 18">In the N-terminal section; belongs to the N-acetylglucosamine-1-phosphate uridyltransferase family.</text>
</comment>
<dbReference type="Proteomes" id="UP000229681">
    <property type="component" value="Unassembled WGS sequence"/>
</dbReference>
<feature type="binding site" evidence="18">
    <location>
        <position position="22"/>
    </location>
    <ligand>
        <name>UDP-N-acetyl-alpha-D-glucosamine</name>
        <dbReference type="ChEBI" id="CHEBI:57705"/>
    </ligand>
</feature>
<comment type="catalytic activity">
    <reaction evidence="16 18">
        <text>N-acetyl-alpha-D-glucosamine 1-phosphate + UTP + H(+) = UDP-N-acetyl-alpha-D-glucosamine + diphosphate</text>
        <dbReference type="Rhea" id="RHEA:13509"/>
        <dbReference type="ChEBI" id="CHEBI:15378"/>
        <dbReference type="ChEBI" id="CHEBI:33019"/>
        <dbReference type="ChEBI" id="CHEBI:46398"/>
        <dbReference type="ChEBI" id="CHEBI:57705"/>
        <dbReference type="ChEBI" id="CHEBI:57776"/>
        <dbReference type="EC" id="2.7.7.23"/>
    </reaction>
</comment>
<feature type="active site" description="Proton acceptor" evidence="18">
    <location>
        <position position="362"/>
    </location>
</feature>
<dbReference type="PANTHER" id="PTHR43584:SF3">
    <property type="entry name" value="BIFUNCTIONAL PROTEIN GLMU"/>
    <property type="match status" value="1"/>
</dbReference>
<dbReference type="InterPro" id="IPR005882">
    <property type="entry name" value="Bifunctional_GlmU"/>
</dbReference>
<keyword evidence="7 18" id="KW-0479">Metal-binding</keyword>
<feature type="binding site" evidence="18">
    <location>
        <position position="422"/>
    </location>
    <ligand>
        <name>acetyl-CoA</name>
        <dbReference type="ChEBI" id="CHEBI:57288"/>
    </ligand>
</feature>
<dbReference type="GO" id="GO:0019134">
    <property type="term" value="F:glucosamine-1-phosphate N-acetyltransferase activity"/>
    <property type="evidence" value="ECO:0007669"/>
    <property type="project" value="UniProtKB-UniRule"/>
</dbReference>
<keyword evidence="14 18" id="KW-0961">Cell wall biogenesis/degradation</keyword>
<feature type="binding site" evidence="18">
    <location>
        <position position="140"/>
    </location>
    <ligand>
        <name>UDP-N-acetyl-alpha-D-glucosamine</name>
        <dbReference type="ChEBI" id="CHEBI:57705"/>
    </ligand>
</feature>
<keyword evidence="8 18" id="KW-0677">Repeat</keyword>
<keyword evidence="10 18" id="KW-0133">Cell shape</keyword>
<accession>A0A2M8PHT9</accession>
<feature type="region of interest" description="Linker" evidence="18">
    <location>
        <begin position="230"/>
        <end position="250"/>
    </location>
</feature>
<evidence type="ECO:0000256" key="15">
    <source>
        <dbReference type="ARBA" id="ARBA00048247"/>
    </source>
</evidence>
<dbReference type="InterPro" id="IPR001451">
    <property type="entry name" value="Hexapep"/>
</dbReference>
<dbReference type="Pfam" id="PF12804">
    <property type="entry name" value="NTP_transf_3"/>
    <property type="match status" value="1"/>
</dbReference>
<feature type="binding site" evidence="18">
    <location>
        <position position="350"/>
    </location>
    <ligand>
        <name>UDP-N-acetyl-alpha-D-glucosamine</name>
        <dbReference type="ChEBI" id="CHEBI:57705"/>
    </ligand>
</feature>
<keyword evidence="5 18" id="KW-0808">Transferase</keyword>
<keyword evidence="12 18" id="KW-0511">Multifunctional enzyme</keyword>
<evidence type="ECO:0000256" key="18">
    <source>
        <dbReference type="HAMAP-Rule" id="MF_01631"/>
    </source>
</evidence>
<dbReference type="GO" id="GO:0003977">
    <property type="term" value="F:UDP-N-acetylglucosamine diphosphorylase activity"/>
    <property type="evidence" value="ECO:0007669"/>
    <property type="project" value="UniProtKB-UniRule"/>
</dbReference>
<dbReference type="SUPFAM" id="SSF51161">
    <property type="entry name" value="Trimeric LpxA-like enzymes"/>
    <property type="match status" value="1"/>
</dbReference>
<comment type="caution">
    <text evidence="20">The sequence shown here is derived from an EMBL/GenBank/DDBJ whole genome shotgun (WGS) entry which is preliminary data.</text>
</comment>
<feature type="binding site" evidence="18">
    <location>
        <position position="365"/>
    </location>
    <ligand>
        <name>UDP-N-acetyl-alpha-D-glucosamine</name>
        <dbReference type="ChEBI" id="CHEBI:57705"/>
    </ligand>
</feature>
<feature type="region of interest" description="Pyrophosphorylase" evidence="18">
    <location>
        <begin position="1"/>
        <end position="229"/>
    </location>
</feature>
<dbReference type="GO" id="GO:0005737">
    <property type="term" value="C:cytoplasm"/>
    <property type="evidence" value="ECO:0007669"/>
    <property type="project" value="UniProtKB-SubCell"/>
</dbReference>
<comment type="cofactor">
    <cofactor evidence="18">
        <name>Mg(2+)</name>
        <dbReference type="ChEBI" id="CHEBI:18420"/>
    </cofactor>
    <text evidence="18">Binds 1 Mg(2+) ion per subunit.</text>
</comment>
<dbReference type="InterPro" id="IPR025877">
    <property type="entry name" value="MobA-like_NTP_Trfase"/>
</dbReference>
<comment type="caution">
    <text evidence="18">Lacks conserved residue(s) required for the propagation of feature annotation.</text>
</comment>
<evidence type="ECO:0000256" key="4">
    <source>
        <dbReference type="ARBA" id="ARBA00022490"/>
    </source>
</evidence>
<dbReference type="CDD" id="cd03353">
    <property type="entry name" value="LbH_GlmU_C"/>
    <property type="match status" value="1"/>
</dbReference>
<comment type="subcellular location">
    <subcellularLocation>
        <location evidence="1 18">Cytoplasm</location>
    </subcellularLocation>
</comment>
<name>A0A2M8PHT9_9CHLR</name>